<dbReference type="PANTHER" id="PTHR14102:SF11">
    <property type="entry name" value="LD29223P"/>
    <property type="match status" value="1"/>
</dbReference>
<evidence type="ECO:0000313" key="2">
    <source>
        <dbReference type="EMBL" id="KAJ1372384.1"/>
    </source>
</evidence>
<dbReference type="InterPro" id="IPR051741">
    <property type="entry name" value="PAR6_homolog"/>
</dbReference>
<dbReference type="SMART" id="SM00228">
    <property type="entry name" value="PDZ"/>
    <property type="match status" value="1"/>
</dbReference>
<accession>A0AAD5RA52</accession>
<evidence type="ECO:0000313" key="3">
    <source>
        <dbReference type="Proteomes" id="UP001196413"/>
    </source>
</evidence>
<keyword evidence="3" id="KW-1185">Reference proteome</keyword>
<dbReference type="CDD" id="cd06718">
    <property type="entry name" value="PDZ_Par6-like"/>
    <property type="match status" value="1"/>
</dbReference>
<proteinExistence type="predicted"/>
<dbReference type="Pfam" id="PF00595">
    <property type="entry name" value="PDZ"/>
    <property type="match status" value="1"/>
</dbReference>
<dbReference type="EMBL" id="JAHQIW010007131">
    <property type="protein sequence ID" value="KAJ1372384.1"/>
    <property type="molecule type" value="Genomic_DNA"/>
</dbReference>
<gene>
    <name evidence="2" type="primary">PAR-6</name>
    <name evidence="2" type="ORF">KIN20_034529</name>
</gene>
<dbReference type="AlphaFoldDB" id="A0AAD5RA52"/>
<dbReference type="SUPFAM" id="SSF50156">
    <property type="entry name" value="PDZ domain-like"/>
    <property type="match status" value="1"/>
</dbReference>
<comment type="caution">
    <text evidence="2">The sequence shown here is derived from an EMBL/GenBank/DDBJ whole genome shotgun (WGS) entry which is preliminary data.</text>
</comment>
<feature type="domain" description="PDZ" evidence="1">
    <location>
        <begin position="208"/>
        <end position="301"/>
    </location>
</feature>
<dbReference type="InterPro" id="IPR001478">
    <property type="entry name" value="PDZ"/>
</dbReference>
<sequence>MVDEYEVIVDSCLSNSSFAPCLTDSTNSRDRPENILRGLRCPDILFKYCSLVNYTDAVCEVTVVYDKDKGSPRILAAFQELHRMTDDQKRSTHITYMSSDGSTLPISNDEILAALVQNKRSYYAKSARRLNLAKVHETQQEITLETRGRVLRLLVQHKGESLEEQYGYGVSQDALIRKKRKISISAPQDFRRVSSILDADVLPHELRRVRLCKFYNNKPLGFYIRDGVSERITPWGIATTPGIFISRLLPNGLAASTNLLNVNDEIIEVNGIEVSGKTLDQVTDVMIANSANLILTVKPASTTHFPRLPYVPSNPYSMAPYPPGYYSPCGYSSHRDYGVPPGVPSSYCSPYMTQSLCGHSNLYQYGLENQPETDRTQIPQPFNSSSFSRESTWRISDKLARISLQSGHSPSNSEGKKRPLTVHCSLHNVPPLPPYAFMGIDCCNKRASVTFVK</sequence>
<organism evidence="2 3">
    <name type="scientific">Parelaphostrongylus tenuis</name>
    <name type="common">Meningeal worm</name>
    <dbReference type="NCBI Taxonomy" id="148309"/>
    <lineage>
        <taxon>Eukaryota</taxon>
        <taxon>Metazoa</taxon>
        <taxon>Ecdysozoa</taxon>
        <taxon>Nematoda</taxon>
        <taxon>Chromadorea</taxon>
        <taxon>Rhabditida</taxon>
        <taxon>Rhabditina</taxon>
        <taxon>Rhabditomorpha</taxon>
        <taxon>Strongyloidea</taxon>
        <taxon>Metastrongylidae</taxon>
        <taxon>Parelaphostrongylus</taxon>
    </lineage>
</organism>
<dbReference type="PROSITE" id="PS50106">
    <property type="entry name" value="PDZ"/>
    <property type="match status" value="1"/>
</dbReference>
<dbReference type="GO" id="GO:0007098">
    <property type="term" value="P:centrosome cycle"/>
    <property type="evidence" value="ECO:0007669"/>
    <property type="project" value="TreeGrafter"/>
</dbReference>
<evidence type="ECO:0000259" key="1">
    <source>
        <dbReference type="PROSITE" id="PS50106"/>
    </source>
</evidence>
<dbReference type="Gene3D" id="2.30.42.10">
    <property type="match status" value="1"/>
</dbReference>
<name>A0AAD5RA52_PARTN</name>
<dbReference type="InterPro" id="IPR036034">
    <property type="entry name" value="PDZ_sf"/>
</dbReference>
<dbReference type="Proteomes" id="UP001196413">
    <property type="component" value="Unassembled WGS sequence"/>
</dbReference>
<reference evidence="2" key="1">
    <citation type="submission" date="2021-06" db="EMBL/GenBank/DDBJ databases">
        <title>Parelaphostrongylus tenuis whole genome reference sequence.</title>
        <authorList>
            <person name="Garwood T.J."/>
            <person name="Larsen P.A."/>
            <person name="Fountain-Jones N.M."/>
            <person name="Garbe J.R."/>
            <person name="Macchietto M.G."/>
            <person name="Kania S.A."/>
            <person name="Gerhold R.W."/>
            <person name="Richards J.E."/>
            <person name="Wolf T.M."/>
        </authorList>
    </citation>
    <scope>NUCLEOTIDE SEQUENCE</scope>
    <source>
        <strain evidence="2">MNPRO001-30</strain>
        <tissue evidence="2">Meninges</tissue>
    </source>
</reference>
<protein>
    <submittedName>
        <fullName evidence="2">PB1</fullName>
    </submittedName>
</protein>
<dbReference type="PANTHER" id="PTHR14102">
    <property type="entry name" value="PAR-6-RELATED"/>
    <property type="match status" value="1"/>
</dbReference>